<evidence type="ECO:0000313" key="2">
    <source>
        <dbReference type="Proteomes" id="UP001164539"/>
    </source>
</evidence>
<reference evidence="1 2" key="1">
    <citation type="journal article" date="2023" name="Science">
        <title>Complex scaffold remodeling in plant triterpene biosynthesis.</title>
        <authorList>
            <person name="De La Pena R."/>
            <person name="Hodgson H."/>
            <person name="Liu J.C."/>
            <person name="Stephenson M.J."/>
            <person name="Martin A.C."/>
            <person name="Owen C."/>
            <person name="Harkess A."/>
            <person name="Leebens-Mack J."/>
            <person name="Jimenez L.E."/>
            <person name="Osbourn A."/>
            <person name="Sattely E.S."/>
        </authorList>
    </citation>
    <scope>NUCLEOTIDE SEQUENCE [LARGE SCALE GENOMIC DNA]</scope>
    <source>
        <strain evidence="2">cv. JPN11</strain>
        <tissue evidence="1">Leaf</tissue>
    </source>
</reference>
<name>A0ACC1Y6T2_MELAZ</name>
<accession>A0ACC1Y6T2</accession>
<dbReference type="EMBL" id="CM051397">
    <property type="protein sequence ID" value="KAJ4719381.1"/>
    <property type="molecule type" value="Genomic_DNA"/>
</dbReference>
<proteinExistence type="predicted"/>
<sequence length="289" mass="32456">MAADSAKNNTCRCRILSSDSSTSSKFQQPNSPLSYFFSISIAQAHPKIRIKIPKMLGKSMQRRSCDFPGSDGQENHKRDMKKRVMSRRIFTEKVGLMFCKVFGQKKISGTRPNDENGDICSNGDCTSGFLEEGKEPEMSWENVEVDDIQSSRNYVHGEEKQSGNAGAVDEGRKQRRQQQASIVYNKKPNFFNKKKNGFSFFRSNCRSSNCSANVVVGTTDFLIGKLERSPPESPRLQSRIMTTSQKLKIAEGEELCKKRILMGGKCRPLNTSGILQYDKDGILLPDNLP</sequence>
<protein>
    <submittedName>
        <fullName evidence="1">Uncharacterized protein</fullName>
    </submittedName>
</protein>
<evidence type="ECO:0000313" key="1">
    <source>
        <dbReference type="EMBL" id="KAJ4719381.1"/>
    </source>
</evidence>
<dbReference type="Proteomes" id="UP001164539">
    <property type="component" value="Chromosome 4"/>
</dbReference>
<organism evidence="1 2">
    <name type="scientific">Melia azedarach</name>
    <name type="common">Chinaberry tree</name>
    <dbReference type="NCBI Taxonomy" id="155640"/>
    <lineage>
        <taxon>Eukaryota</taxon>
        <taxon>Viridiplantae</taxon>
        <taxon>Streptophyta</taxon>
        <taxon>Embryophyta</taxon>
        <taxon>Tracheophyta</taxon>
        <taxon>Spermatophyta</taxon>
        <taxon>Magnoliopsida</taxon>
        <taxon>eudicotyledons</taxon>
        <taxon>Gunneridae</taxon>
        <taxon>Pentapetalae</taxon>
        <taxon>rosids</taxon>
        <taxon>malvids</taxon>
        <taxon>Sapindales</taxon>
        <taxon>Meliaceae</taxon>
        <taxon>Melia</taxon>
    </lineage>
</organism>
<keyword evidence="2" id="KW-1185">Reference proteome</keyword>
<gene>
    <name evidence="1" type="ORF">OWV82_007368</name>
</gene>
<comment type="caution">
    <text evidence="1">The sequence shown here is derived from an EMBL/GenBank/DDBJ whole genome shotgun (WGS) entry which is preliminary data.</text>
</comment>